<sequence>MTPVARLAPVNVGGVTVTNATLHNQDEIKRKDIRVGDTVIVRRAGDVIPEVVRVVPEKRPENTQAYLLPDKCPDCGSDVTRVKDEAVIRCTGGLFCPAQRKQALQHFASRRAMDIDGLGEKLVEQLIDNELVKNIADIYSISHEQWAGLERMGKKSAENMIKALEKSKSTTLALVPTLCVGMPVCTALRCGTQSVPECIPLPRVGTRG</sequence>
<dbReference type="SMART" id="SM00532">
    <property type="entry name" value="LIGANc"/>
    <property type="match status" value="1"/>
</dbReference>
<dbReference type="Pfam" id="PF03120">
    <property type="entry name" value="OB_DNA_ligase"/>
    <property type="match status" value="1"/>
</dbReference>
<accession>A0A176RT40</accession>
<evidence type="ECO:0000256" key="2">
    <source>
        <dbReference type="ARBA" id="ARBA00022598"/>
    </source>
</evidence>
<dbReference type="GO" id="GO:0006281">
    <property type="term" value="P:DNA repair"/>
    <property type="evidence" value="ECO:0007669"/>
    <property type="project" value="UniProtKB-KW"/>
</dbReference>
<dbReference type="SUPFAM" id="SSF50249">
    <property type="entry name" value="Nucleic acid-binding proteins"/>
    <property type="match status" value="1"/>
</dbReference>
<proteinExistence type="predicted"/>
<evidence type="ECO:0000313" key="11">
    <source>
        <dbReference type="EMBL" id="OAD18889.1"/>
    </source>
</evidence>
<keyword evidence="7" id="KW-0460">Magnesium</keyword>
<keyword evidence="4" id="KW-0479">Metal-binding</keyword>
<dbReference type="GO" id="GO:0046872">
    <property type="term" value="F:metal ion binding"/>
    <property type="evidence" value="ECO:0007669"/>
    <property type="project" value="UniProtKB-KW"/>
</dbReference>
<gene>
    <name evidence="11" type="ORF">THIOM_005503</name>
</gene>
<feature type="domain" description="NAD-dependent DNA ligase N-terminal" evidence="10">
    <location>
        <begin position="1"/>
        <end position="112"/>
    </location>
</feature>
<dbReference type="InterPro" id="IPR012340">
    <property type="entry name" value="NA-bd_OB-fold"/>
</dbReference>
<keyword evidence="9" id="KW-0234">DNA repair</keyword>
<evidence type="ECO:0000256" key="1">
    <source>
        <dbReference type="ARBA" id="ARBA00004067"/>
    </source>
</evidence>
<dbReference type="PATRIC" id="fig|1003181.4.peg.7306"/>
<organism evidence="11 12">
    <name type="scientific">Candidatus Thiomargarita nelsonii</name>
    <dbReference type="NCBI Taxonomy" id="1003181"/>
    <lineage>
        <taxon>Bacteria</taxon>
        <taxon>Pseudomonadati</taxon>
        <taxon>Pseudomonadota</taxon>
        <taxon>Gammaproteobacteria</taxon>
        <taxon>Thiotrichales</taxon>
        <taxon>Thiotrichaceae</taxon>
        <taxon>Thiomargarita</taxon>
    </lineage>
</organism>
<dbReference type="InterPro" id="IPR004149">
    <property type="entry name" value="Znf_DNAligase_C4"/>
</dbReference>
<keyword evidence="3" id="KW-0235">DNA replication</keyword>
<reference evidence="11 12" key="1">
    <citation type="submission" date="2016-05" db="EMBL/GenBank/DDBJ databases">
        <title>Single-cell genome of chain-forming Candidatus Thiomargarita nelsonii and comparison to other large sulfur-oxidizing bacteria.</title>
        <authorList>
            <person name="Winkel M."/>
            <person name="Salman V."/>
            <person name="Woyke T."/>
            <person name="Schulz-Vogt H."/>
            <person name="Richter M."/>
            <person name="Flood B."/>
            <person name="Bailey J."/>
            <person name="Amann R."/>
            <person name="Mussmann M."/>
        </authorList>
    </citation>
    <scope>NUCLEOTIDE SEQUENCE [LARGE SCALE GENOMIC DNA]</scope>
    <source>
        <strain evidence="11 12">THI036</strain>
    </source>
</reference>
<dbReference type="InterPro" id="IPR004150">
    <property type="entry name" value="NAD_DNA_ligase_OB"/>
</dbReference>
<evidence type="ECO:0000256" key="9">
    <source>
        <dbReference type="ARBA" id="ARBA00023204"/>
    </source>
</evidence>
<keyword evidence="2 11" id="KW-0436">Ligase</keyword>
<dbReference type="FunFam" id="1.10.150.20:FF:000007">
    <property type="entry name" value="DNA ligase"/>
    <property type="match status" value="1"/>
</dbReference>
<dbReference type="Gene3D" id="1.10.150.20">
    <property type="entry name" value="5' to 3' exonuclease, C-terminal subdomain"/>
    <property type="match status" value="1"/>
</dbReference>
<keyword evidence="6" id="KW-0862">Zinc</keyword>
<comment type="caution">
    <text evidence="11">The sequence shown here is derived from an EMBL/GenBank/DDBJ whole genome shotgun (WGS) entry which is preliminary data.</text>
</comment>
<evidence type="ECO:0000256" key="4">
    <source>
        <dbReference type="ARBA" id="ARBA00022723"/>
    </source>
</evidence>
<dbReference type="InterPro" id="IPR010994">
    <property type="entry name" value="RuvA_2-like"/>
</dbReference>
<dbReference type="Pfam" id="PF14520">
    <property type="entry name" value="HHH_5"/>
    <property type="match status" value="1"/>
</dbReference>
<comment type="function">
    <text evidence="1">DNA ligase that catalyzes the formation of phosphodiester linkages between 5'-phosphoryl and 3'-hydroxyl groups in double-stranded DNA using NAD as a coenzyme and as the energy source for the reaction. It is essential for DNA replication and repair of damaged DNA.</text>
</comment>
<keyword evidence="12" id="KW-1185">Reference proteome</keyword>
<dbReference type="Proteomes" id="UP000076962">
    <property type="component" value="Unassembled WGS sequence"/>
</dbReference>
<dbReference type="GO" id="GO:0003911">
    <property type="term" value="F:DNA ligase (NAD+) activity"/>
    <property type="evidence" value="ECO:0007669"/>
    <property type="project" value="InterPro"/>
</dbReference>
<evidence type="ECO:0000256" key="6">
    <source>
        <dbReference type="ARBA" id="ARBA00022833"/>
    </source>
</evidence>
<name>A0A176RT40_9GAMM</name>
<evidence type="ECO:0000259" key="10">
    <source>
        <dbReference type="SMART" id="SM00532"/>
    </source>
</evidence>
<dbReference type="Pfam" id="PF03119">
    <property type="entry name" value="DNA_ligase_ZBD"/>
    <property type="match status" value="1"/>
</dbReference>
<dbReference type="Gene3D" id="6.20.10.30">
    <property type="match status" value="1"/>
</dbReference>
<dbReference type="Gene3D" id="2.40.50.140">
    <property type="entry name" value="Nucleic acid-binding proteins"/>
    <property type="match status" value="1"/>
</dbReference>
<dbReference type="SUPFAM" id="SSF47781">
    <property type="entry name" value="RuvA domain 2-like"/>
    <property type="match status" value="1"/>
</dbReference>
<dbReference type="InterPro" id="IPR013840">
    <property type="entry name" value="DNAligase_N"/>
</dbReference>
<keyword evidence="8" id="KW-0520">NAD</keyword>
<evidence type="ECO:0000256" key="8">
    <source>
        <dbReference type="ARBA" id="ARBA00023027"/>
    </source>
</evidence>
<dbReference type="GO" id="GO:0006260">
    <property type="term" value="P:DNA replication"/>
    <property type="evidence" value="ECO:0007669"/>
    <property type="project" value="UniProtKB-KW"/>
</dbReference>
<protein>
    <submittedName>
        <fullName evidence="11">NAD-dependent DNA ligase LigA</fullName>
    </submittedName>
</protein>
<evidence type="ECO:0000256" key="3">
    <source>
        <dbReference type="ARBA" id="ARBA00022705"/>
    </source>
</evidence>
<keyword evidence="5" id="KW-0227">DNA damage</keyword>
<evidence type="ECO:0000313" key="12">
    <source>
        <dbReference type="Proteomes" id="UP000076962"/>
    </source>
</evidence>
<dbReference type="EMBL" id="LUTY01003042">
    <property type="protein sequence ID" value="OAD18889.1"/>
    <property type="molecule type" value="Genomic_DNA"/>
</dbReference>
<evidence type="ECO:0000256" key="5">
    <source>
        <dbReference type="ARBA" id="ARBA00022763"/>
    </source>
</evidence>
<evidence type="ECO:0000256" key="7">
    <source>
        <dbReference type="ARBA" id="ARBA00022842"/>
    </source>
</evidence>
<dbReference type="AlphaFoldDB" id="A0A176RT40"/>